<sequence length="71" mass="8039">MEALPPHFPKECCFAYTTKPIHQSKLVAYYKTFSDCALQSVTLKIKGGKNTCADPSKIWVKNGINHLNKRK</sequence>
<keyword evidence="1" id="KW-0202">Cytokine</keyword>
<evidence type="ECO:0000259" key="2">
    <source>
        <dbReference type="SMART" id="SM00199"/>
    </source>
</evidence>
<proteinExistence type="predicted"/>
<dbReference type="GO" id="GO:0008009">
    <property type="term" value="F:chemokine activity"/>
    <property type="evidence" value="ECO:0007669"/>
    <property type="project" value="InterPro"/>
</dbReference>
<reference evidence="3 4" key="1">
    <citation type="journal article" date="2012" name="Genome Biol.">
        <title>Sequencing three crocodilian genomes to illuminate the evolution of archosaurs and amniotes.</title>
        <authorList>
            <person name="St John J.A."/>
            <person name="Braun E.L."/>
            <person name="Isberg S.R."/>
            <person name="Miles L.G."/>
            <person name="Chong A.Y."/>
            <person name="Gongora J."/>
            <person name="Dalzell P."/>
            <person name="Moran C."/>
            <person name="Bed'hom B."/>
            <person name="Abzhanov A."/>
            <person name="Burgess S.C."/>
            <person name="Cooksey A.M."/>
            <person name="Castoe T.A."/>
            <person name="Crawford N.G."/>
            <person name="Densmore L.D."/>
            <person name="Drew J.C."/>
            <person name="Edwards S.V."/>
            <person name="Faircloth B.C."/>
            <person name="Fujita M.K."/>
            <person name="Greenwold M.J."/>
            <person name="Hoffmann F.G."/>
            <person name="Howard J.M."/>
            <person name="Iguchi T."/>
            <person name="Janes D.E."/>
            <person name="Khan S.Y."/>
            <person name="Kohno S."/>
            <person name="de Koning A.J."/>
            <person name="Lance S.L."/>
            <person name="McCarthy F.M."/>
            <person name="McCormack J.E."/>
            <person name="Merchant M.E."/>
            <person name="Peterson D.G."/>
            <person name="Pollock D.D."/>
            <person name="Pourmand N."/>
            <person name="Raney B.J."/>
            <person name="Roessler K.A."/>
            <person name="Sanford J.R."/>
            <person name="Sawyer R.H."/>
            <person name="Schmidt C.J."/>
            <person name="Triplett E.W."/>
            <person name="Tuberville T.D."/>
            <person name="Venegas-Anaya M."/>
            <person name="Howard J.T."/>
            <person name="Jarvis E.D."/>
            <person name="Guillette L.J.Jr."/>
            <person name="Glenn T.C."/>
            <person name="Green R.E."/>
            <person name="Ray D.A."/>
        </authorList>
    </citation>
    <scope>NUCLEOTIDE SEQUENCE [LARGE SCALE GENOMIC DNA]</scope>
    <source>
        <strain evidence="3">KSC_2009_1</strain>
    </source>
</reference>
<dbReference type="Proteomes" id="UP000050525">
    <property type="component" value="Unassembled WGS sequence"/>
</dbReference>
<feature type="domain" description="Chemokine interleukin-8-like" evidence="2">
    <location>
        <begin position="9"/>
        <end position="67"/>
    </location>
</feature>
<dbReference type="AlphaFoldDB" id="A0A151MZF8"/>
<evidence type="ECO:0000313" key="4">
    <source>
        <dbReference type="Proteomes" id="UP000050525"/>
    </source>
</evidence>
<dbReference type="Pfam" id="PF00048">
    <property type="entry name" value="IL8"/>
    <property type="match status" value="1"/>
</dbReference>
<keyword evidence="4" id="KW-1185">Reference proteome</keyword>
<protein>
    <submittedName>
        <fullName evidence="3">Eotaxin-like</fullName>
    </submittedName>
</protein>
<dbReference type="SMART" id="SM00199">
    <property type="entry name" value="SCY"/>
    <property type="match status" value="1"/>
</dbReference>
<name>A0A151MZF8_ALLMI</name>
<comment type="caution">
    <text evidence="3">The sequence shown here is derived from an EMBL/GenBank/DDBJ whole genome shotgun (WGS) entry which is preliminary data.</text>
</comment>
<gene>
    <name evidence="3" type="ORF">Y1Q_0018212</name>
</gene>
<dbReference type="GO" id="GO:0005615">
    <property type="term" value="C:extracellular space"/>
    <property type="evidence" value="ECO:0007669"/>
    <property type="project" value="UniProtKB-KW"/>
</dbReference>
<dbReference type="InterPro" id="IPR036048">
    <property type="entry name" value="Interleukin_8-like_sf"/>
</dbReference>
<dbReference type="PANTHER" id="PTHR12015">
    <property type="entry name" value="SMALL INDUCIBLE CYTOKINE A"/>
    <property type="match status" value="1"/>
</dbReference>
<dbReference type="CDD" id="cd00272">
    <property type="entry name" value="Chemokine_CC"/>
    <property type="match status" value="1"/>
</dbReference>
<accession>A0A151MZF8</accession>
<dbReference type="Gene3D" id="2.40.50.40">
    <property type="match status" value="1"/>
</dbReference>
<dbReference type="InterPro" id="IPR001811">
    <property type="entry name" value="Chemokine_IL8-like_dom"/>
</dbReference>
<evidence type="ECO:0000256" key="1">
    <source>
        <dbReference type="ARBA" id="ARBA00022514"/>
    </source>
</evidence>
<dbReference type="SUPFAM" id="SSF54117">
    <property type="entry name" value="Interleukin 8-like chemokines"/>
    <property type="match status" value="1"/>
</dbReference>
<organism evidence="3 4">
    <name type="scientific">Alligator mississippiensis</name>
    <name type="common">American alligator</name>
    <dbReference type="NCBI Taxonomy" id="8496"/>
    <lineage>
        <taxon>Eukaryota</taxon>
        <taxon>Metazoa</taxon>
        <taxon>Chordata</taxon>
        <taxon>Craniata</taxon>
        <taxon>Vertebrata</taxon>
        <taxon>Euteleostomi</taxon>
        <taxon>Archelosauria</taxon>
        <taxon>Archosauria</taxon>
        <taxon>Crocodylia</taxon>
        <taxon>Alligatoridae</taxon>
        <taxon>Alligatorinae</taxon>
        <taxon>Alligator</taxon>
    </lineage>
</organism>
<evidence type="ECO:0000313" key="3">
    <source>
        <dbReference type="EMBL" id="KYO29953.1"/>
    </source>
</evidence>
<dbReference type="InterPro" id="IPR039809">
    <property type="entry name" value="Chemokine_b/g/d"/>
</dbReference>
<dbReference type="GO" id="GO:0006955">
    <property type="term" value="P:immune response"/>
    <property type="evidence" value="ECO:0007669"/>
    <property type="project" value="InterPro"/>
</dbReference>
<dbReference type="EMBL" id="AKHW03004403">
    <property type="protein sequence ID" value="KYO29953.1"/>
    <property type="molecule type" value="Genomic_DNA"/>
</dbReference>